<dbReference type="EMBL" id="HBHZ01011659">
    <property type="protein sequence ID" value="CAE0195915.1"/>
    <property type="molecule type" value="Transcribed_RNA"/>
</dbReference>
<dbReference type="AlphaFoldDB" id="A0A7S3FRZ8"/>
<dbReference type="InterPro" id="IPR004181">
    <property type="entry name" value="Znf_MIZ"/>
</dbReference>
<dbReference type="PROSITE" id="PS51044">
    <property type="entry name" value="ZF_SP_RING"/>
    <property type="match status" value="1"/>
</dbReference>
<organism evidence="7">
    <name type="scientific">Chloropicon roscoffensis</name>
    <dbReference type="NCBI Taxonomy" id="1461544"/>
    <lineage>
        <taxon>Eukaryota</taxon>
        <taxon>Viridiplantae</taxon>
        <taxon>Chlorophyta</taxon>
        <taxon>Chloropicophyceae</taxon>
        <taxon>Chloropicales</taxon>
        <taxon>Chloropicaceae</taxon>
        <taxon>Chloropicon</taxon>
    </lineage>
</organism>
<dbReference type="GO" id="GO:0061665">
    <property type="term" value="F:SUMO ligase activity"/>
    <property type="evidence" value="ECO:0007669"/>
    <property type="project" value="TreeGrafter"/>
</dbReference>
<sequence>MDYQRDLSKLEEHLSKLPADVRQQVEEMNNIANDPVEGNLTWLKYVVTNIFRVYELNRVLGLLMSRTKARVPPLGSMVKLNKLQYIEYVLEKDERCYANMTHKSRGPPSAAYLAAIARPETSGLDAAVNPDIHPGLMIKLVYFSVTRKQGFRYGYHNQMLRRDMIEAMGPLQGSSGASPAPSNPDVKRAVVKAWSSSFAASSGQVKACGGVQHPLKVKIKWEGGAYNSCQIVPQGAVLGMAGPGPSSTRLNTRIDCICGENKERGEMIQCRCCGIWQHKRCILGPENEHKATTKVKLCFNCRILMADPFYQPCAEFQIPVHKSISRSAGHSSPPQAFRTKQPYYGARLMYRRGFHLSQKAFNALWQKPKKLYLAISCLLVEDKIQNRIHLPKDGEVNMNGKVVKVYNRCSSKDLSDNGRDLLIDVSNYAQMGSNLITMTTKDTRSFVLCVQLMVDSTLEKVKSYVTTPALPREDLVKRVKGLFKIRGGIDVGFTTMMVSLVCPLSGNRIKTPVKASSCKHPKCFDLEAFLGMAKSTKKWQCPHCSKPLDISELEVDLYTKAILDRNGPSVDCIELNDEGKWRPYRKGEDGPWFDHEVTAPLADEESESEELDEEEEMRRAIAEAGIKKRPRPEPEVVSLLSSDEENEEPANPSFTPGGMVPIGMQGLVTVARQNQLQIPGLPLPGAAHVRGTPRPPRPGLTAPWQSDPWTLSWNTYGPRTGAAVPAQRGNRQPDATTTNTAFIEID</sequence>
<proteinExistence type="predicted"/>
<dbReference type="PANTHER" id="PTHR10782">
    <property type="entry name" value="ZINC FINGER MIZ DOMAIN-CONTAINING PROTEIN"/>
    <property type="match status" value="1"/>
</dbReference>
<gene>
    <name evidence="7" type="ORF">CROS1456_LOCUS9012</name>
</gene>
<feature type="region of interest" description="Disordered" evidence="5">
    <location>
        <begin position="715"/>
        <end position="746"/>
    </location>
</feature>
<dbReference type="InterPro" id="IPR013083">
    <property type="entry name" value="Znf_RING/FYVE/PHD"/>
</dbReference>
<evidence type="ECO:0000313" key="7">
    <source>
        <dbReference type="EMBL" id="CAE0195915.1"/>
    </source>
</evidence>
<feature type="region of interest" description="Disordered" evidence="5">
    <location>
        <begin position="629"/>
        <end position="658"/>
    </location>
</feature>
<evidence type="ECO:0000256" key="2">
    <source>
        <dbReference type="ARBA" id="ARBA00022771"/>
    </source>
</evidence>
<dbReference type="InterPro" id="IPR011011">
    <property type="entry name" value="Znf_FYVE_PHD"/>
</dbReference>
<keyword evidence="2 4" id="KW-0863">Zinc-finger</keyword>
<name>A0A7S3FRZ8_9CHLO</name>
<dbReference type="PANTHER" id="PTHR10782:SF4">
    <property type="entry name" value="TONALLI, ISOFORM E"/>
    <property type="match status" value="1"/>
</dbReference>
<dbReference type="Gene3D" id="3.30.40.10">
    <property type="entry name" value="Zinc/RING finger domain, C3HC4 (zinc finger)"/>
    <property type="match status" value="2"/>
</dbReference>
<dbReference type="GO" id="GO:0008270">
    <property type="term" value="F:zinc ion binding"/>
    <property type="evidence" value="ECO:0007669"/>
    <property type="project" value="UniProtKB-KW"/>
</dbReference>
<dbReference type="Pfam" id="PF02891">
    <property type="entry name" value="zf-MIZ"/>
    <property type="match status" value="1"/>
</dbReference>
<accession>A0A7S3FRZ8</accession>
<evidence type="ECO:0000256" key="4">
    <source>
        <dbReference type="PROSITE-ProRule" id="PRU00452"/>
    </source>
</evidence>
<evidence type="ECO:0000256" key="5">
    <source>
        <dbReference type="SAM" id="MobiDB-lite"/>
    </source>
</evidence>
<dbReference type="GO" id="GO:0000785">
    <property type="term" value="C:chromatin"/>
    <property type="evidence" value="ECO:0007669"/>
    <property type="project" value="TreeGrafter"/>
</dbReference>
<evidence type="ECO:0000256" key="1">
    <source>
        <dbReference type="ARBA" id="ARBA00022723"/>
    </source>
</evidence>
<dbReference type="CDD" id="cd16650">
    <property type="entry name" value="SP-RING_PIAS-like"/>
    <property type="match status" value="1"/>
</dbReference>
<protein>
    <recommendedName>
        <fullName evidence="6">SP-RING-type domain-containing protein</fullName>
    </recommendedName>
</protein>
<dbReference type="SUPFAM" id="SSF57903">
    <property type="entry name" value="FYVE/PHD zinc finger"/>
    <property type="match status" value="1"/>
</dbReference>
<dbReference type="GO" id="GO:0016925">
    <property type="term" value="P:protein sumoylation"/>
    <property type="evidence" value="ECO:0007669"/>
    <property type="project" value="TreeGrafter"/>
</dbReference>
<keyword evidence="1" id="KW-0479">Metal-binding</keyword>
<evidence type="ECO:0000259" key="6">
    <source>
        <dbReference type="PROSITE" id="PS51044"/>
    </source>
</evidence>
<keyword evidence="3" id="KW-0862">Zinc</keyword>
<reference evidence="7" key="1">
    <citation type="submission" date="2021-01" db="EMBL/GenBank/DDBJ databases">
        <authorList>
            <person name="Corre E."/>
            <person name="Pelletier E."/>
            <person name="Niang G."/>
            <person name="Scheremetjew M."/>
            <person name="Finn R."/>
            <person name="Kale V."/>
            <person name="Holt S."/>
            <person name="Cochrane G."/>
            <person name="Meng A."/>
            <person name="Brown T."/>
            <person name="Cohen L."/>
        </authorList>
    </citation>
    <scope>NUCLEOTIDE SEQUENCE</scope>
    <source>
        <strain evidence="7">RCC1871</strain>
    </source>
</reference>
<feature type="domain" description="SP-RING-type" evidence="6">
    <location>
        <begin position="487"/>
        <end position="568"/>
    </location>
</feature>
<evidence type="ECO:0000256" key="3">
    <source>
        <dbReference type="ARBA" id="ARBA00022833"/>
    </source>
</evidence>
<feature type="compositionally biased region" description="Polar residues" evidence="5">
    <location>
        <begin position="729"/>
        <end position="746"/>
    </location>
</feature>